<dbReference type="GO" id="GO:0004519">
    <property type="term" value="F:endonuclease activity"/>
    <property type="evidence" value="ECO:0007669"/>
    <property type="project" value="UniProtKB-KW"/>
</dbReference>
<keyword evidence="3" id="KW-0378">Hydrolase</keyword>
<evidence type="ECO:0000313" key="3">
    <source>
        <dbReference type="EMBL" id="AIF82368.1"/>
    </source>
</evidence>
<dbReference type="EMBL" id="CP007174">
    <property type="protein sequence ID" value="AIF83215.1"/>
    <property type="molecule type" value="Genomic_DNA"/>
</dbReference>
<evidence type="ECO:0000256" key="1">
    <source>
        <dbReference type="ARBA" id="ARBA00022747"/>
    </source>
</evidence>
<gene>
    <name evidence="3" type="ORF">NTE_00286</name>
    <name evidence="4" type="ORF">NTE_01142</name>
</gene>
<dbReference type="KEGG" id="nev:NTE_00286"/>
<dbReference type="InterPro" id="IPR052021">
    <property type="entry name" value="Type-I_RS_S_subunit"/>
</dbReference>
<protein>
    <submittedName>
        <fullName evidence="3">Restriction endonuclease S subunit</fullName>
    </submittedName>
</protein>
<keyword evidence="5" id="KW-1185">Reference proteome</keyword>
<evidence type="ECO:0000313" key="5">
    <source>
        <dbReference type="Proteomes" id="UP000028194"/>
    </source>
</evidence>
<keyword evidence="3" id="KW-0540">Nuclease</keyword>
<evidence type="ECO:0000256" key="2">
    <source>
        <dbReference type="ARBA" id="ARBA00023125"/>
    </source>
</evidence>
<keyword evidence="2" id="KW-0238">DNA-binding</keyword>
<dbReference type="SUPFAM" id="SSF116734">
    <property type="entry name" value="DNA methylase specificity domain"/>
    <property type="match status" value="2"/>
</dbReference>
<dbReference type="AlphaFoldDB" id="A0A075MM82"/>
<dbReference type="EMBL" id="CP007174">
    <property type="protein sequence ID" value="AIF82368.1"/>
    <property type="molecule type" value="Genomic_DNA"/>
</dbReference>
<dbReference type="GO" id="GO:0003677">
    <property type="term" value="F:DNA binding"/>
    <property type="evidence" value="ECO:0007669"/>
    <property type="project" value="UniProtKB-KW"/>
</dbReference>
<dbReference type="eggNOG" id="arCOG02626">
    <property type="taxonomic scope" value="Archaea"/>
</dbReference>
<dbReference type="Proteomes" id="UP000028194">
    <property type="component" value="Chromosome"/>
</dbReference>
<evidence type="ECO:0000313" key="4">
    <source>
        <dbReference type="EMBL" id="AIF83215.1"/>
    </source>
</evidence>
<dbReference type="InterPro" id="IPR044946">
    <property type="entry name" value="Restrct_endonuc_typeI_TRD_sf"/>
</dbReference>
<dbReference type="HOGENOM" id="CLU_037003_0_0_2"/>
<sequence length="553" mass="62630">MIYHILAMNLWNGGIGKAGNKMALVSREEHQNAATLRSLSLKSSWIFSGDLRLDADYYAKEKDLALRILNDKRFSTRPLKTLVQRKMFSGYRFKRIYAGDKEKGIPYLSATETLMFRPKSERYLSKSKTENLDDLLVKEGWILMTCSGVIGRLTIVDKNLSQFVLTHDLIRIIPNEEEIPSGYLYAFLSTWIAQSVVTRDQYGLAINHVEPHQIEDLAVPILDKKIMGLFDHQIKYAYSLRQQANKKLDEAEALFYDSAGLTREIDNPLKNRKSFSLKSSSLDTRLDASFHNPVLIETLRMLRKSSTKLVKTKDLGKVIVAPRFKRIYVEKEYGIPFLQGSDLPMNRPFNLKYLSRKMTASLNNWIIKPGWTLVTCSGTIGRIGLTTPITDGWAASQHILRIIPHKDKPSELEYPVDAAYIATFLSTPYGYNQVVAKTYGGVVDEIGEKDIGQVLIAVIHDQSVHNAISQLTREAYAFKDLAALVEHETVSLLENLLEGSIKFSSVDNLRKALEETIELKAKVDSVNKIYEGINEVDEGYVVSFDDIKSKYGL</sequence>
<dbReference type="PANTHER" id="PTHR30408:SF12">
    <property type="entry name" value="TYPE I RESTRICTION ENZYME MJAVIII SPECIFICITY SUBUNIT"/>
    <property type="match status" value="1"/>
</dbReference>
<accession>A0A075MM82</accession>
<keyword evidence="3" id="KW-0255">Endonuclease</keyword>
<organism evidence="3 5">
    <name type="scientific">Candidatus Nitrososphaera evergladensis SR1</name>
    <dbReference type="NCBI Taxonomy" id="1459636"/>
    <lineage>
        <taxon>Archaea</taxon>
        <taxon>Nitrososphaerota</taxon>
        <taxon>Nitrososphaeria</taxon>
        <taxon>Nitrososphaerales</taxon>
        <taxon>Nitrososphaeraceae</taxon>
        <taxon>Nitrososphaera</taxon>
    </lineage>
</organism>
<name>A0A075MM82_9ARCH</name>
<dbReference type="KEGG" id="nev:NTE_01142"/>
<dbReference type="GO" id="GO:0009307">
    <property type="term" value="P:DNA restriction-modification system"/>
    <property type="evidence" value="ECO:0007669"/>
    <property type="project" value="UniProtKB-KW"/>
</dbReference>
<keyword evidence="1" id="KW-0680">Restriction system</keyword>
<dbReference type="PANTHER" id="PTHR30408">
    <property type="entry name" value="TYPE-1 RESTRICTION ENZYME ECOKI SPECIFICITY PROTEIN"/>
    <property type="match status" value="1"/>
</dbReference>
<proteinExistence type="predicted"/>
<dbReference type="Gene3D" id="3.90.220.20">
    <property type="entry name" value="DNA methylase specificity domains"/>
    <property type="match status" value="2"/>
</dbReference>
<dbReference type="STRING" id="1459636.NTE_00286"/>
<reference evidence="3 5" key="1">
    <citation type="journal article" date="2014" name="PLoS ONE">
        <title>Genome Sequence of Candidatus Nitrososphaera evergladensis from Group I.1b Enriched from Everglades Soil Reveals Novel Genomic Features of the Ammonia-Oxidizing Archaea.</title>
        <authorList>
            <person name="Zhalnina K.V."/>
            <person name="Dias R."/>
            <person name="Leonard M.T."/>
            <person name="Dorr de Quadros P."/>
            <person name="Camargo F.A."/>
            <person name="Drew J.C."/>
            <person name="Farmerie W.G."/>
            <person name="Daroub S.H."/>
            <person name="Triplett E.W."/>
        </authorList>
    </citation>
    <scope>NUCLEOTIDE SEQUENCE [LARGE SCALE GENOMIC DNA]</scope>
    <source>
        <strain evidence="3 5">SR1</strain>
    </source>
</reference>